<dbReference type="SUPFAM" id="SSF57701">
    <property type="entry name" value="Zn2/Cys6 DNA-binding domain"/>
    <property type="match status" value="1"/>
</dbReference>
<keyword evidence="1" id="KW-0539">Nucleus</keyword>
<protein>
    <recommendedName>
        <fullName evidence="2">Zn(2)-C6 fungal-type domain-containing protein</fullName>
    </recommendedName>
</protein>
<evidence type="ECO:0000259" key="2">
    <source>
        <dbReference type="PROSITE" id="PS50048"/>
    </source>
</evidence>
<dbReference type="GeneID" id="63720194"/>
<evidence type="ECO:0000256" key="1">
    <source>
        <dbReference type="ARBA" id="ARBA00023242"/>
    </source>
</evidence>
<reference evidence="3 4" key="1">
    <citation type="journal article" date="2016" name="Sci. Rep.">
        <title>Insights into Adaptations to a Near-Obligate Nematode Endoparasitic Lifestyle from the Finished Genome of Drechmeria coniospora.</title>
        <authorList>
            <person name="Zhang L."/>
            <person name="Zhou Z."/>
            <person name="Guo Q."/>
            <person name="Fokkens L."/>
            <person name="Miskei M."/>
            <person name="Pocsi I."/>
            <person name="Zhang W."/>
            <person name="Chen M."/>
            <person name="Wang L."/>
            <person name="Sun Y."/>
            <person name="Donzelli B.G."/>
            <person name="Gibson D.M."/>
            <person name="Nelson D.R."/>
            <person name="Luo J.G."/>
            <person name="Rep M."/>
            <person name="Liu H."/>
            <person name="Yang S."/>
            <person name="Wang J."/>
            <person name="Krasnoff S.B."/>
            <person name="Xu Y."/>
            <person name="Molnar I."/>
            <person name="Lin M."/>
        </authorList>
    </citation>
    <scope>NUCLEOTIDE SEQUENCE [LARGE SCALE GENOMIC DNA]</scope>
    <source>
        <strain evidence="3 4">ARSEF 6962</strain>
    </source>
</reference>
<dbReference type="PROSITE" id="PS50048">
    <property type="entry name" value="ZN2_CY6_FUNGAL_2"/>
    <property type="match status" value="1"/>
</dbReference>
<dbReference type="CDD" id="cd00067">
    <property type="entry name" value="GAL4"/>
    <property type="match status" value="1"/>
</dbReference>
<evidence type="ECO:0000313" key="4">
    <source>
        <dbReference type="Proteomes" id="UP000076580"/>
    </source>
</evidence>
<dbReference type="InterPro" id="IPR001138">
    <property type="entry name" value="Zn2Cys6_DnaBD"/>
</dbReference>
<accession>A0A151GES4</accession>
<dbReference type="Pfam" id="PF00172">
    <property type="entry name" value="Zn_clus"/>
    <property type="match status" value="1"/>
</dbReference>
<keyword evidence="4" id="KW-1185">Reference proteome</keyword>
<dbReference type="InterPro" id="IPR036864">
    <property type="entry name" value="Zn2-C6_fun-type_DNA-bd_sf"/>
</dbReference>
<dbReference type="AlphaFoldDB" id="A0A151GES4"/>
<sequence length="467" mass="50513">MTSKSAKNPSASDVPTHRACDECRARKLACTKEVDGCVRCKREGVLCHYSPQKPMGRPRKRRHVPSAVGASGLVGGPAADELVSPPKDGGIDARVQLSGTNLDFFSQDTDPSLDFLDLLPAGFHDDGGDDLFGPHPLGAPPISTLNDLFLDDPAASVPCTDAGLEGFDFCVPRSPRTAVFDGTGDSFELWTPSRRSTPHRQTPVPCHGCLPGAAESPEPVPGGPLKAMPNTSCGCLASLYLALESLSRLPSDATSATRVARDACNVAQNVVDCRNCSNAFLDDPTKPPPIQSFQNLMFLGALLPSACNSYASILEMVDEECAAAKRENRTIYFSFEGVAGHWGDVVETQGHCAAMKRLDGCCLPPDIWRTTMRAILRLDIYGQDESRCNAPSAVCRQRGLRDVLKQMDETSRRRHEVMDELYANGQAPKHSHFMMSPANRPPCPPEQRNCVRILDTARLALESLVIA</sequence>
<dbReference type="SMART" id="SM00066">
    <property type="entry name" value="GAL4"/>
    <property type="match status" value="1"/>
</dbReference>
<organism evidence="3 4">
    <name type="scientific">Drechmeria coniospora</name>
    <name type="common">Nematophagous fungus</name>
    <name type="synonym">Meria coniospora</name>
    <dbReference type="NCBI Taxonomy" id="98403"/>
    <lineage>
        <taxon>Eukaryota</taxon>
        <taxon>Fungi</taxon>
        <taxon>Dikarya</taxon>
        <taxon>Ascomycota</taxon>
        <taxon>Pezizomycotina</taxon>
        <taxon>Sordariomycetes</taxon>
        <taxon>Hypocreomycetidae</taxon>
        <taxon>Hypocreales</taxon>
        <taxon>Ophiocordycipitaceae</taxon>
        <taxon>Drechmeria</taxon>
    </lineage>
</organism>
<dbReference type="RefSeq" id="XP_040654940.1">
    <property type="nucleotide sequence ID" value="XM_040804836.1"/>
</dbReference>
<dbReference type="GO" id="GO:0000981">
    <property type="term" value="F:DNA-binding transcription factor activity, RNA polymerase II-specific"/>
    <property type="evidence" value="ECO:0007669"/>
    <property type="project" value="InterPro"/>
</dbReference>
<dbReference type="OrthoDB" id="3498215at2759"/>
<dbReference type="InParanoid" id="A0A151GES4"/>
<gene>
    <name evidence="3" type="ORF">DCS_07551</name>
</gene>
<dbReference type="GO" id="GO:0008270">
    <property type="term" value="F:zinc ion binding"/>
    <property type="evidence" value="ECO:0007669"/>
    <property type="project" value="InterPro"/>
</dbReference>
<proteinExistence type="predicted"/>
<dbReference type="Gene3D" id="4.10.240.10">
    <property type="entry name" value="Zn(2)-C6 fungal-type DNA-binding domain"/>
    <property type="match status" value="1"/>
</dbReference>
<comment type="caution">
    <text evidence="3">The sequence shown here is derived from an EMBL/GenBank/DDBJ whole genome shotgun (WGS) entry which is preliminary data.</text>
</comment>
<dbReference type="Proteomes" id="UP000076580">
    <property type="component" value="Chromosome 03"/>
</dbReference>
<evidence type="ECO:0000313" key="3">
    <source>
        <dbReference type="EMBL" id="KYK55588.1"/>
    </source>
</evidence>
<dbReference type="EMBL" id="LAYC01000003">
    <property type="protein sequence ID" value="KYK55588.1"/>
    <property type="molecule type" value="Genomic_DNA"/>
</dbReference>
<name>A0A151GES4_DRECN</name>
<dbReference type="PROSITE" id="PS00463">
    <property type="entry name" value="ZN2_CY6_FUNGAL_1"/>
    <property type="match status" value="1"/>
</dbReference>
<dbReference type="STRING" id="98403.A0A151GES4"/>
<feature type="domain" description="Zn(2)-C6 fungal-type" evidence="2">
    <location>
        <begin position="19"/>
        <end position="49"/>
    </location>
</feature>